<proteinExistence type="predicted"/>
<keyword evidence="4" id="KW-1185">Reference proteome</keyword>
<accession>A0A8I0LAQ3</accession>
<evidence type="ECO:0000313" key="3">
    <source>
        <dbReference type="EMBL" id="MBD8029987.1"/>
    </source>
</evidence>
<dbReference type="CDD" id="cd04301">
    <property type="entry name" value="NAT_SF"/>
    <property type="match status" value="1"/>
</dbReference>
<dbReference type="InterPro" id="IPR031165">
    <property type="entry name" value="GNAT_YJDJ"/>
</dbReference>
<dbReference type="AlphaFoldDB" id="A0A8I0LAQ3"/>
<evidence type="ECO:0000313" key="4">
    <source>
        <dbReference type="Proteomes" id="UP000650224"/>
    </source>
</evidence>
<protein>
    <submittedName>
        <fullName evidence="3">N-acetyltransferase</fullName>
    </submittedName>
</protein>
<gene>
    <name evidence="3" type="ORF">H9627_06565</name>
</gene>
<feature type="domain" description="N-acetyltransferase" evidence="1">
    <location>
        <begin position="1"/>
        <end position="97"/>
    </location>
</feature>
<evidence type="ECO:0000259" key="1">
    <source>
        <dbReference type="PROSITE" id="PS51186"/>
    </source>
</evidence>
<dbReference type="Gene3D" id="3.40.630.30">
    <property type="match status" value="1"/>
</dbReference>
<dbReference type="PANTHER" id="PTHR31435">
    <property type="entry name" value="PROTEIN NATD1"/>
    <property type="match status" value="1"/>
</dbReference>
<reference evidence="3 4" key="1">
    <citation type="submission" date="2020-08" db="EMBL/GenBank/DDBJ databases">
        <title>A Genomic Blueprint of the Chicken Gut Microbiome.</title>
        <authorList>
            <person name="Gilroy R."/>
            <person name="Ravi A."/>
            <person name="Getino M."/>
            <person name="Pursley I."/>
            <person name="Horton D.L."/>
            <person name="Alikhan N.-F."/>
            <person name="Baker D."/>
            <person name="Gharbi K."/>
            <person name="Hall N."/>
            <person name="Watson M."/>
            <person name="Adriaenssens E.M."/>
            <person name="Foster-Nyarko E."/>
            <person name="Jarju S."/>
            <person name="Secka A."/>
            <person name="Antonio M."/>
            <person name="Oren A."/>
            <person name="Chaudhuri R."/>
            <person name="La Ragione R.M."/>
            <person name="Hildebrand F."/>
            <person name="Pallen M.J."/>
        </authorList>
    </citation>
    <scope>NUCLEOTIDE SEQUENCE [LARGE SCALE GENOMIC DNA]</scope>
    <source>
        <strain evidence="3 4">Sa1YVA5</strain>
    </source>
</reference>
<dbReference type="InterPro" id="IPR016181">
    <property type="entry name" value="Acyl_CoA_acyltransferase"/>
</dbReference>
<dbReference type="PANTHER" id="PTHR31435:SF10">
    <property type="entry name" value="BSR4717 PROTEIN"/>
    <property type="match status" value="1"/>
</dbReference>
<dbReference type="SUPFAM" id="SSF55729">
    <property type="entry name" value="Acyl-CoA N-acyltransferases (Nat)"/>
    <property type="match status" value="1"/>
</dbReference>
<feature type="domain" description="N-acetyltransferase" evidence="2">
    <location>
        <begin position="11"/>
        <end position="97"/>
    </location>
</feature>
<dbReference type="PROSITE" id="PS51729">
    <property type="entry name" value="GNAT_YJDJ"/>
    <property type="match status" value="1"/>
</dbReference>
<dbReference type="GO" id="GO:0016747">
    <property type="term" value="F:acyltransferase activity, transferring groups other than amino-acyl groups"/>
    <property type="evidence" value="ECO:0007669"/>
    <property type="project" value="InterPro"/>
</dbReference>
<dbReference type="Pfam" id="PF14542">
    <property type="entry name" value="Acetyltransf_CG"/>
    <property type="match status" value="1"/>
</dbReference>
<dbReference type="InterPro" id="IPR045057">
    <property type="entry name" value="Gcn5-rel_NAT"/>
</dbReference>
<dbReference type="PROSITE" id="PS51186">
    <property type="entry name" value="GNAT"/>
    <property type="match status" value="1"/>
</dbReference>
<dbReference type="Proteomes" id="UP000650224">
    <property type="component" value="Unassembled WGS sequence"/>
</dbReference>
<evidence type="ECO:0000259" key="2">
    <source>
        <dbReference type="PROSITE" id="PS51729"/>
    </source>
</evidence>
<sequence length="97" mass="10988">MSDDTGKIDITHHENQKRFVITLDGEAAGFASYVDGTDYRNFNHTVIKPEFRGRGLSTPLIKYALDDARANGIRIHDSCWAVSGFIKKNPEYEDLKK</sequence>
<organism evidence="3 4">
    <name type="scientific">Corynebacterium gallinarum</name>
    <dbReference type="NCBI Taxonomy" id="2762214"/>
    <lineage>
        <taxon>Bacteria</taxon>
        <taxon>Bacillati</taxon>
        <taxon>Actinomycetota</taxon>
        <taxon>Actinomycetes</taxon>
        <taxon>Mycobacteriales</taxon>
        <taxon>Corynebacteriaceae</taxon>
        <taxon>Corynebacterium</taxon>
    </lineage>
</organism>
<keyword evidence="3" id="KW-0808">Transferase</keyword>
<dbReference type="EMBL" id="JACSPR010000004">
    <property type="protein sequence ID" value="MBD8029987.1"/>
    <property type="molecule type" value="Genomic_DNA"/>
</dbReference>
<dbReference type="InterPro" id="IPR000182">
    <property type="entry name" value="GNAT_dom"/>
</dbReference>
<comment type="caution">
    <text evidence="3">The sequence shown here is derived from an EMBL/GenBank/DDBJ whole genome shotgun (WGS) entry which is preliminary data.</text>
</comment>
<name>A0A8I0LAQ3_9CORY</name>